<keyword evidence="3" id="KW-1185">Reference proteome</keyword>
<evidence type="ECO:0000313" key="3">
    <source>
        <dbReference type="Proteomes" id="UP001157006"/>
    </source>
</evidence>
<evidence type="ECO:0000313" key="2">
    <source>
        <dbReference type="EMBL" id="CAI8601003.1"/>
    </source>
</evidence>
<sequence length="250" mass="27582">MELVSDSLDTEMYNTRECSSSNVIGMDVASEDLTEKENCFNILRSHGLLRGDSVIDNVVSIEDVVTIGNAYQEETPKLQDGNVKTSEGISKLGDDIKVKMDVEVDNDCVLDALKEAFATVGYSLEPEGPSSFAEVGNPVMALAVFLVQLVGSDVAVASTHNYMKSLYGNAPGIEIALRCCFLLEDPLDDKKVTTTSARDFKSEGDQPDKIVQQDTTMLDDKDLESDHQKKQPNRITENKIEFRQLLTNFQ</sequence>
<reference evidence="2 3" key="1">
    <citation type="submission" date="2023-01" db="EMBL/GenBank/DDBJ databases">
        <authorList>
            <person name="Kreplak J."/>
        </authorList>
    </citation>
    <scope>NUCLEOTIDE SEQUENCE [LARGE SCALE GENOMIC DNA]</scope>
</reference>
<feature type="region of interest" description="Disordered" evidence="1">
    <location>
        <begin position="198"/>
        <end position="236"/>
    </location>
</feature>
<proteinExistence type="predicted"/>
<dbReference type="Proteomes" id="UP001157006">
    <property type="component" value="Chromosome 2"/>
</dbReference>
<organism evidence="2 3">
    <name type="scientific">Vicia faba</name>
    <name type="common">Broad bean</name>
    <name type="synonym">Faba vulgaris</name>
    <dbReference type="NCBI Taxonomy" id="3906"/>
    <lineage>
        <taxon>Eukaryota</taxon>
        <taxon>Viridiplantae</taxon>
        <taxon>Streptophyta</taxon>
        <taxon>Embryophyta</taxon>
        <taxon>Tracheophyta</taxon>
        <taxon>Spermatophyta</taxon>
        <taxon>Magnoliopsida</taxon>
        <taxon>eudicotyledons</taxon>
        <taxon>Gunneridae</taxon>
        <taxon>Pentapetalae</taxon>
        <taxon>rosids</taxon>
        <taxon>fabids</taxon>
        <taxon>Fabales</taxon>
        <taxon>Fabaceae</taxon>
        <taxon>Papilionoideae</taxon>
        <taxon>50 kb inversion clade</taxon>
        <taxon>NPAAA clade</taxon>
        <taxon>Hologalegina</taxon>
        <taxon>IRL clade</taxon>
        <taxon>Fabeae</taxon>
        <taxon>Vicia</taxon>
    </lineage>
</organism>
<gene>
    <name evidence="2" type="ORF">VFH_II251440</name>
</gene>
<feature type="compositionally biased region" description="Basic and acidic residues" evidence="1">
    <location>
        <begin position="218"/>
        <end position="229"/>
    </location>
</feature>
<accession>A0AAV0ZVQ3</accession>
<feature type="compositionally biased region" description="Basic and acidic residues" evidence="1">
    <location>
        <begin position="198"/>
        <end position="208"/>
    </location>
</feature>
<protein>
    <submittedName>
        <fullName evidence="2">Uncharacterized protein</fullName>
    </submittedName>
</protein>
<name>A0AAV0ZVQ3_VICFA</name>
<dbReference type="AlphaFoldDB" id="A0AAV0ZVQ3"/>
<dbReference type="EMBL" id="OX451737">
    <property type="protein sequence ID" value="CAI8601003.1"/>
    <property type="molecule type" value="Genomic_DNA"/>
</dbReference>
<evidence type="ECO:0000256" key="1">
    <source>
        <dbReference type="SAM" id="MobiDB-lite"/>
    </source>
</evidence>